<evidence type="ECO:0000313" key="8">
    <source>
        <dbReference type="EMBL" id="MFC3659852.1"/>
    </source>
</evidence>
<gene>
    <name evidence="8" type="primary">xth</name>
    <name evidence="8" type="ORF">ACFOM9_07150</name>
</gene>
<dbReference type="SUPFAM" id="SSF56219">
    <property type="entry name" value="DNase I-like"/>
    <property type="match status" value="1"/>
</dbReference>
<comment type="similarity">
    <text evidence="2">Belongs to the DNA repair enzymes AP/ExoA family.</text>
</comment>
<feature type="compositionally biased region" description="Basic and acidic residues" evidence="6">
    <location>
        <begin position="268"/>
        <end position="280"/>
    </location>
</feature>
<sequence length="327" mass="36841">MAARRKLRVATFNVNGIRTRLPHLLQWLERERPDVACLQELKAADEAFPAAEIEAAGYGALWVGQRSWNGVAVLVRDAEPVEIRRVLPGDRADEQSRYLEVAAHGIVVGCLYLPNGNPQPGPKFDYKLGWFERLLKHARSLVGCGHPVVLAGDYNVVPTDFDIYDPKHWRRDALLQPESREAYARLLAQGWTDAIRALHPEERIYTFWDYFRQHWQRNSGLRIDHLLLNPTLRPRLLQAGVDRWVRDLDKASDHAPTWIELKAEAGVRGDTAKPKADTKTAARKVATKAPAKARTKKTAVRKTAAKKVPKAAAKKTATRKPTKKPAS</sequence>
<dbReference type="EC" id="3.1.11.2" evidence="8"/>
<evidence type="ECO:0000256" key="2">
    <source>
        <dbReference type="ARBA" id="ARBA00007092"/>
    </source>
</evidence>
<protein>
    <submittedName>
        <fullName evidence="8">Exodeoxyribonuclease III</fullName>
        <ecNumber evidence="8">3.1.11.2</ecNumber>
    </submittedName>
</protein>
<evidence type="ECO:0000313" key="9">
    <source>
        <dbReference type="Proteomes" id="UP001595724"/>
    </source>
</evidence>
<dbReference type="RefSeq" id="WP_386708243.1">
    <property type="nucleotide sequence ID" value="NZ_JBHRYF010000003.1"/>
</dbReference>
<feature type="compositionally biased region" description="Basic residues" evidence="6">
    <location>
        <begin position="281"/>
        <end position="327"/>
    </location>
</feature>
<dbReference type="InterPro" id="IPR036691">
    <property type="entry name" value="Endo/exonu/phosph_ase_sf"/>
</dbReference>
<organism evidence="8 9">
    <name type="scientific">Luteimonas notoginsengisoli</name>
    <dbReference type="NCBI Taxonomy" id="1578200"/>
    <lineage>
        <taxon>Bacteria</taxon>
        <taxon>Pseudomonadati</taxon>
        <taxon>Pseudomonadota</taxon>
        <taxon>Gammaproteobacteria</taxon>
        <taxon>Lysobacterales</taxon>
        <taxon>Lysobacteraceae</taxon>
        <taxon>Luteimonas</taxon>
    </lineage>
</organism>
<dbReference type="Pfam" id="PF03372">
    <property type="entry name" value="Exo_endo_phos"/>
    <property type="match status" value="1"/>
</dbReference>
<dbReference type="InterPro" id="IPR037493">
    <property type="entry name" value="ExoIII-like"/>
</dbReference>
<comment type="cofactor">
    <cofactor evidence="1">
        <name>Mg(2+)</name>
        <dbReference type="ChEBI" id="CHEBI:18420"/>
    </cofactor>
</comment>
<evidence type="ECO:0000256" key="6">
    <source>
        <dbReference type="SAM" id="MobiDB-lite"/>
    </source>
</evidence>
<evidence type="ECO:0000256" key="4">
    <source>
        <dbReference type="ARBA" id="ARBA00022801"/>
    </source>
</evidence>
<dbReference type="NCBIfam" id="TIGR00633">
    <property type="entry name" value="xth"/>
    <property type="match status" value="1"/>
</dbReference>
<dbReference type="PROSITE" id="PS51435">
    <property type="entry name" value="AP_NUCLEASE_F1_4"/>
    <property type="match status" value="1"/>
</dbReference>
<dbReference type="InterPro" id="IPR004808">
    <property type="entry name" value="AP_endonuc_1"/>
</dbReference>
<keyword evidence="3" id="KW-0479">Metal-binding</keyword>
<dbReference type="CDD" id="cd09086">
    <property type="entry name" value="ExoIII-like_AP-endo"/>
    <property type="match status" value="1"/>
</dbReference>
<dbReference type="PANTHER" id="PTHR43250:SF1">
    <property type="entry name" value="EXODEOXYRIBONUCLEASE III"/>
    <property type="match status" value="1"/>
</dbReference>
<evidence type="ECO:0000259" key="7">
    <source>
        <dbReference type="Pfam" id="PF03372"/>
    </source>
</evidence>
<reference evidence="9" key="1">
    <citation type="journal article" date="2019" name="Int. J. Syst. Evol. Microbiol.">
        <title>The Global Catalogue of Microorganisms (GCM) 10K type strain sequencing project: providing services to taxonomists for standard genome sequencing and annotation.</title>
        <authorList>
            <consortium name="The Broad Institute Genomics Platform"/>
            <consortium name="The Broad Institute Genome Sequencing Center for Infectious Disease"/>
            <person name="Wu L."/>
            <person name="Ma J."/>
        </authorList>
    </citation>
    <scope>NUCLEOTIDE SEQUENCE [LARGE SCALE GENOMIC DNA]</scope>
    <source>
        <strain evidence="9">KCTC 42211</strain>
    </source>
</reference>
<dbReference type="EMBL" id="JBHRYF010000003">
    <property type="protein sequence ID" value="MFC3659852.1"/>
    <property type="molecule type" value="Genomic_DNA"/>
</dbReference>
<feature type="domain" description="Endonuclease/exonuclease/phosphatase" evidence="7">
    <location>
        <begin position="10"/>
        <end position="254"/>
    </location>
</feature>
<feature type="region of interest" description="Disordered" evidence="6">
    <location>
        <begin position="268"/>
        <end position="327"/>
    </location>
</feature>
<dbReference type="PANTHER" id="PTHR43250">
    <property type="entry name" value="EXODEOXYRIBONUCLEASE III"/>
    <property type="match status" value="1"/>
</dbReference>
<evidence type="ECO:0000256" key="5">
    <source>
        <dbReference type="ARBA" id="ARBA00022842"/>
    </source>
</evidence>
<dbReference type="InterPro" id="IPR005135">
    <property type="entry name" value="Endo/exonuclease/phosphatase"/>
</dbReference>
<accession>A0ABV7US97</accession>
<dbReference type="GO" id="GO:0008311">
    <property type="term" value="F:double-stranded DNA 3'-5' DNA exonuclease activity"/>
    <property type="evidence" value="ECO:0007669"/>
    <property type="project" value="UniProtKB-EC"/>
</dbReference>
<name>A0ABV7US97_9GAMM</name>
<comment type="caution">
    <text evidence="8">The sequence shown here is derived from an EMBL/GenBank/DDBJ whole genome shotgun (WGS) entry which is preliminary data.</text>
</comment>
<keyword evidence="5" id="KW-0460">Magnesium</keyword>
<dbReference type="NCBIfam" id="TIGR00195">
    <property type="entry name" value="exoDNase_III"/>
    <property type="match status" value="1"/>
</dbReference>
<proteinExistence type="inferred from homology"/>
<dbReference type="Gene3D" id="3.60.10.10">
    <property type="entry name" value="Endonuclease/exonuclease/phosphatase"/>
    <property type="match status" value="1"/>
</dbReference>
<keyword evidence="9" id="KW-1185">Reference proteome</keyword>
<dbReference type="Proteomes" id="UP001595724">
    <property type="component" value="Unassembled WGS sequence"/>
</dbReference>
<evidence type="ECO:0000256" key="3">
    <source>
        <dbReference type="ARBA" id="ARBA00022723"/>
    </source>
</evidence>
<evidence type="ECO:0000256" key="1">
    <source>
        <dbReference type="ARBA" id="ARBA00001946"/>
    </source>
</evidence>
<keyword evidence="4 8" id="KW-0378">Hydrolase</keyword>